<dbReference type="InterPro" id="IPR010982">
    <property type="entry name" value="Lambda_DNA-bd_dom_sf"/>
</dbReference>
<dbReference type="KEGG" id="rfs:C1I64_16405"/>
<feature type="domain" description="HTH cro/C1-type" evidence="2">
    <location>
        <begin position="98"/>
        <end position="148"/>
    </location>
</feature>
<organism evidence="3 4">
    <name type="scientific">Rathayibacter festucae DSM 15932</name>
    <dbReference type="NCBI Taxonomy" id="1328866"/>
    <lineage>
        <taxon>Bacteria</taxon>
        <taxon>Bacillati</taxon>
        <taxon>Actinomycetota</taxon>
        <taxon>Actinomycetes</taxon>
        <taxon>Micrococcales</taxon>
        <taxon>Microbacteriaceae</taxon>
        <taxon>Rathayibacter</taxon>
    </lineage>
</organism>
<feature type="region of interest" description="Disordered" evidence="1">
    <location>
        <begin position="337"/>
        <end position="359"/>
    </location>
</feature>
<dbReference type="Pfam" id="PF17765">
    <property type="entry name" value="MLTR_LBD"/>
    <property type="match status" value="1"/>
</dbReference>
<dbReference type="PANTHER" id="PTHR35010">
    <property type="entry name" value="BLL4672 PROTEIN-RELATED"/>
    <property type="match status" value="1"/>
</dbReference>
<feature type="region of interest" description="Disordered" evidence="1">
    <location>
        <begin position="1"/>
        <end position="33"/>
    </location>
</feature>
<dbReference type="InterPro" id="IPR041413">
    <property type="entry name" value="MLTR_LBD"/>
</dbReference>
<evidence type="ECO:0000256" key="1">
    <source>
        <dbReference type="SAM" id="MobiDB-lite"/>
    </source>
</evidence>
<evidence type="ECO:0000313" key="3">
    <source>
        <dbReference type="EMBL" id="AZZ53459.1"/>
    </source>
</evidence>
<evidence type="ECO:0000259" key="2">
    <source>
        <dbReference type="PROSITE" id="PS50943"/>
    </source>
</evidence>
<reference evidence="3 4" key="1">
    <citation type="submission" date="2018-03" db="EMBL/GenBank/DDBJ databases">
        <title>Bacteriophage NCPPB3778 and a type I-E CRISPR drive the evolution of the US Biological Select Agent, Rathayibacter toxicus.</title>
        <authorList>
            <person name="Davis E.W.II."/>
            <person name="Tabima J.F."/>
            <person name="Weisberg A.J."/>
            <person name="Dantas Lopes L."/>
            <person name="Wiseman M.S."/>
            <person name="Wiseman M.S."/>
            <person name="Pupko T."/>
            <person name="Belcher M.S."/>
            <person name="Sechler A.J."/>
            <person name="Tancos M.A."/>
            <person name="Schroeder B.K."/>
            <person name="Murray T.D."/>
            <person name="Luster D.G."/>
            <person name="Schneider W.L."/>
            <person name="Rogers E."/>
            <person name="Andreote F.D."/>
            <person name="Grunwald N.J."/>
            <person name="Putnam M.L."/>
            <person name="Chang J.H."/>
        </authorList>
    </citation>
    <scope>NUCLEOTIDE SEQUENCE [LARGE SCALE GENOMIC DNA]</scope>
    <source>
        <strain evidence="3 4">DSM 15932</strain>
    </source>
</reference>
<dbReference type="EMBL" id="CP028137">
    <property type="protein sequence ID" value="AZZ53459.1"/>
    <property type="molecule type" value="Genomic_DNA"/>
</dbReference>
<accession>A0A3T0T4H4</accession>
<dbReference type="Gene3D" id="1.10.260.40">
    <property type="entry name" value="lambda repressor-like DNA-binding domains"/>
    <property type="match status" value="1"/>
</dbReference>
<dbReference type="InterPro" id="IPR001387">
    <property type="entry name" value="Cro/C1-type_HTH"/>
</dbReference>
<protein>
    <submittedName>
        <fullName evidence="3">Transcriptional regulator</fullName>
    </submittedName>
</protein>
<feature type="compositionally biased region" description="Basic and acidic residues" evidence="1">
    <location>
        <begin position="345"/>
        <end position="359"/>
    </location>
</feature>
<dbReference type="GO" id="GO:0003677">
    <property type="term" value="F:DNA binding"/>
    <property type="evidence" value="ECO:0007669"/>
    <property type="project" value="InterPro"/>
</dbReference>
<dbReference type="CDD" id="cd00093">
    <property type="entry name" value="HTH_XRE"/>
    <property type="match status" value="1"/>
</dbReference>
<gene>
    <name evidence="3" type="ORF">C1I64_16405</name>
</gene>
<dbReference type="PROSITE" id="PS50943">
    <property type="entry name" value="HTH_CROC1"/>
    <property type="match status" value="1"/>
</dbReference>
<dbReference type="PANTHER" id="PTHR35010:SF2">
    <property type="entry name" value="BLL4672 PROTEIN"/>
    <property type="match status" value="1"/>
</dbReference>
<dbReference type="SUPFAM" id="SSF47413">
    <property type="entry name" value="lambda repressor-like DNA-binding domains"/>
    <property type="match status" value="1"/>
</dbReference>
<dbReference type="Pfam" id="PF13560">
    <property type="entry name" value="HTH_31"/>
    <property type="match status" value="1"/>
</dbReference>
<name>A0A3T0T4H4_9MICO</name>
<evidence type="ECO:0000313" key="4">
    <source>
        <dbReference type="Proteomes" id="UP000285317"/>
    </source>
</evidence>
<dbReference type="Gene3D" id="3.30.450.180">
    <property type="match status" value="1"/>
</dbReference>
<sequence>MRPACPSGPPGTRADAAGSARIRARQVRGPDDSLVLVGPSRLHRITSPRLPLDPADPALEPTMSAPSPLADFLRARRAALRPEQVGLTPVGGRRRVPGLRREEVADRARISRDYYLRVEQGRDIRPSDQVLSALAAALDLGPFERAHLFRLARPIPRPHDPASPADRPQVASLLNHWPMTPAFAFDRNLDVLAANDLMLRLAPEKGLPGTNMLLSAAEGHARVFEEGEAPEVLRAWDAVYREMIAALRFYGDPDDPRLQEIVGECSVRHRPFRAIWAEYEVRPFTRRSLRLAVPPFGWLDFDMQTLELSTAPGHYVVTYLAEEGSSAAAAIEHFTSLRPAPRGPHPADRDDRTQVVSER</sequence>
<dbReference type="Proteomes" id="UP000285317">
    <property type="component" value="Chromosome"/>
</dbReference>
<dbReference type="AlphaFoldDB" id="A0A3T0T4H4"/>
<proteinExistence type="predicted"/>
<dbReference type="SMART" id="SM00530">
    <property type="entry name" value="HTH_XRE"/>
    <property type="match status" value="1"/>
</dbReference>